<protein>
    <recommendedName>
        <fullName evidence="2">FHA domain-containing protein</fullName>
    </recommendedName>
</protein>
<dbReference type="RefSeq" id="WP_087373683.1">
    <property type="nucleotide sequence ID" value="NZ_NFKK01000013.1"/>
</dbReference>
<comment type="caution">
    <text evidence="3">The sequence shown here is derived from an EMBL/GenBank/DDBJ whole genome shotgun (WGS) entry which is preliminary data.</text>
</comment>
<evidence type="ECO:0000256" key="1">
    <source>
        <dbReference type="SAM" id="MobiDB-lite"/>
    </source>
</evidence>
<feature type="domain" description="FHA" evidence="2">
    <location>
        <begin position="112"/>
        <end position="162"/>
    </location>
</feature>
<dbReference type="CDD" id="cd00060">
    <property type="entry name" value="FHA"/>
    <property type="match status" value="1"/>
</dbReference>
<evidence type="ECO:0000259" key="2">
    <source>
        <dbReference type="PROSITE" id="PS50006"/>
    </source>
</evidence>
<sequence length="205" mass="23421">MLKFIIGALVIVLIIWLIARRRNHKSKKPFPQRLIDWLLARELAEEKPQKRASRPAQAAHRPSAPRRTKPDADQTAYIRPTRRPPQPTEITLCYSTEIDGNARYVPVDHLPLCVGARSDCDCVIDNDTISRQHFEIFRDAYGEVSVRNLSRTNGIVPIDERTGNVEEPILQPGVVIPIDRDTGTLRFWAGELFFTLRLQAANSYR</sequence>
<dbReference type="EMBL" id="NFKK01000013">
    <property type="protein sequence ID" value="OUP52087.1"/>
    <property type="molecule type" value="Genomic_DNA"/>
</dbReference>
<dbReference type="SUPFAM" id="SSF49879">
    <property type="entry name" value="SMAD/FHA domain"/>
    <property type="match status" value="1"/>
</dbReference>
<evidence type="ECO:0000313" key="3">
    <source>
        <dbReference type="EMBL" id="OUP52087.1"/>
    </source>
</evidence>
<reference evidence="4" key="1">
    <citation type="submission" date="2017-04" db="EMBL/GenBank/DDBJ databases">
        <title>Function of individual gut microbiota members based on whole genome sequencing of pure cultures obtained from chicken caecum.</title>
        <authorList>
            <person name="Medvecky M."/>
            <person name="Cejkova D."/>
            <person name="Polansky O."/>
            <person name="Karasova D."/>
            <person name="Kubasova T."/>
            <person name="Cizek A."/>
            <person name="Rychlik I."/>
        </authorList>
    </citation>
    <scope>NUCLEOTIDE SEQUENCE [LARGE SCALE GENOMIC DNA]</scope>
    <source>
        <strain evidence="4">An180</strain>
    </source>
</reference>
<evidence type="ECO:0000313" key="4">
    <source>
        <dbReference type="Proteomes" id="UP000195897"/>
    </source>
</evidence>
<name>A0A1Y4L5P6_9FIRM</name>
<dbReference type="InterPro" id="IPR008984">
    <property type="entry name" value="SMAD_FHA_dom_sf"/>
</dbReference>
<dbReference type="Pfam" id="PF00498">
    <property type="entry name" value="FHA"/>
    <property type="match status" value="1"/>
</dbReference>
<feature type="region of interest" description="Disordered" evidence="1">
    <location>
        <begin position="48"/>
        <end position="88"/>
    </location>
</feature>
<dbReference type="PROSITE" id="PS50006">
    <property type="entry name" value="FHA_DOMAIN"/>
    <property type="match status" value="1"/>
</dbReference>
<dbReference type="Gene3D" id="2.60.200.20">
    <property type="match status" value="1"/>
</dbReference>
<dbReference type="Proteomes" id="UP000195897">
    <property type="component" value="Unassembled WGS sequence"/>
</dbReference>
<organism evidence="3 4">
    <name type="scientific">Butyricicoccus pullicaecorum</name>
    <dbReference type="NCBI Taxonomy" id="501571"/>
    <lineage>
        <taxon>Bacteria</taxon>
        <taxon>Bacillati</taxon>
        <taxon>Bacillota</taxon>
        <taxon>Clostridia</taxon>
        <taxon>Eubacteriales</taxon>
        <taxon>Butyricicoccaceae</taxon>
        <taxon>Butyricicoccus</taxon>
    </lineage>
</organism>
<dbReference type="AlphaFoldDB" id="A0A1Y4L5P6"/>
<gene>
    <name evidence="3" type="ORF">B5F17_10600</name>
</gene>
<dbReference type="InterPro" id="IPR000253">
    <property type="entry name" value="FHA_dom"/>
</dbReference>
<accession>A0A1Y4L5P6</accession>
<proteinExistence type="predicted"/>